<sequence length="336" mass="40033">MEIIQYNLEETLHMPKNFLDLYGDANFAIFDIETTGLNPRFHKVILIGLLYIENGKISIKQFFCNNKKEEKELLSAFKEEIQEFDILINYNGNTFDIPFLNKRFLANEIDYSIKTYQSIDLLKLIRRVQKKLNLNNCKLKSVEAYLGIHRNDKISGKESVTLYNQYEKEKNKQIKDIILLHNYDDLYYFSKAFMILDKIHIEQILQAFPQIFHIYKKNTCYISKQYIKDNSFHLEGVYKNNHINNYIAYENGFCFEYVKNTNTFKIKIPLYKGRLSSGDKCLYIDLCDFSFPCRKNQSNDFIPENIILFKQNNHIKPLDIHLFISKLIPYIFNQMQ</sequence>
<evidence type="ECO:0000313" key="2">
    <source>
        <dbReference type="EMBL" id="QXM06321.1"/>
    </source>
</evidence>
<protein>
    <submittedName>
        <fullName evidence="2">Ribonuclease H-like domain-containing protein</fullName>
    </submittedName>
</protein>
<reference evidence="2" key="1">
    <citation type="submission" date="2021-07" db="EMBL/GenBank/DDBJ databases">
        <title>Complete genome sequence of Crassaminicella sp. 143-21, isolated from a deep-sea hydrothermal vent.</title>
        <authorList>
            <person name="Li X."/>
        </authorList>
    </citation>
    <scope>NUCLEOTIDE SEQUENCE</scope>
    <source>
        <strain evidence="2">143-21</strain>
    </source>
</reference>
<dbReference type="PANTHER" id="PTHR38462:SF1">
    <property type="entry name" value="YPRB RIBONUCLEASE H-LIKE DOMAIN-CONTAINING PROTEIN"/>
    <property type="match status" value="1"/>
</dbReference>
<gene>
    <name evidence="2" type="ORF">KVH43_00310</name>
</gene>
<evidence type="ECO:0000259" key="1">
    <source>
        <dbReference type="Pfam" id="PF13482"/>
    </source>
</evidence>
<proteinExistence type="predicted"/>
<organism evidence="2 3">
    <name type="scientific">Crassaminicella indica</name>
    <dbReference type="NCBI Taxonomy" id="2855394"/>
    <lineage>
        <taxon>Bacteria</taxon>
        <taxon>Bacillati</taxon>
        <taxon>Bacillota</taxon>
        <taxon>Clostridia</taxon>
        <taxon>Eubacteriales</taxon>
        <taxon>Clostridiaceae</taxon>
        <taxon>Crassaminicella</taxon>
    </lineage>
</organism>
<feature type="domain" description="YprB ribonuclease H-like" evidence="1">
    <location>
        <begin position="29"/>
        <end position="186"/>
    </location>
</feature>
<dbReference type="InterPro" id="IPR038720">
    <property type="entry name" value="YprB_RNase_H-like_dom"/>
</dbReference>
<evidence type="ECO:0000313" key="3">
    <source>
        <dbReference type="Proteomes" id="UP000886818"/>
    </source>
</evidence>
<dbReference type="EMBL" id="CP078093">
    <property type="protein sequence ID" value="QXM06321.1"/>
    <property type="molecule type" value="Genomic_DNA"/>
</dbReference>
<keyword evidence="3" id="KW-1185">Reference proteome</keyword>
<dbReference type="RefSeq" id="WP_218283017.1">
    <property type="nucleotide sequence ID" value="NZ_CP078093.1"/>
</dbReference>
<dbReference type="Pfam" id="PF13482">
    <property type="entry name" value="RNase_H_2"/>
    <property type="match status" value="1"/>
</dbReference>
<dbReference type="Proteomes" id="UP000886818">
    <property type="component" value="Chromosome"/>
</dbReference>
<accession>A0ABX8RH96</accession>
<dbReference type="PANTHER" id="PTHR38462">
    <property type="entry name" value="EXONUCLEASE-LIKE PROTEIN"/>
    <property type="match status" value="1"/>
</dbReference>
<name>A0ABX8RH96_9CLOT</name>